<reference evidence="1 2" key="1">
    <citation type="journal article" date="2010" name="J. Bacteriol.">
        <title>Genome sequence of Lentisphaera araneosa HTCC2155T, the type species of the order Lentisphaerales in the phylum Lentisphaerae.</title>
        <authorList>
            <person name="Thrash J.C."/>
            <person name="Cho J.C."/>
            <person name="Vergin K.L."/>
            <person name="Morris R.M."/>
            <person name="Giovannoni S.J."/>
        </authorList>
    </citation>
    <scope>NUCLEOTIDE SEQUENCE [LARGE SCALE GENOMIC DNA]</scope>
    <source>
        <strain evidence="1 2">HTCC2155</strain>
    </source>
</reference>
<dbReference type="InterPro" id="IPR011013">
    <property type="entry name" value="Gal_mutarotase_sf_dom"/>
</dbReference>
<dbReference type="PANTHER" id="PTHR11122">
    <property type="entry name" value="APOSPORY-ASSOCIATED PROTEIN C-RELATED"/>
    <property type="match status" value="1"/>
</dbReference>
<comment type="caution">
    <text evidence="1">The sequence shown here is derived from an EMBL/GenBank/DDBJ whole genome shotgun (WGS) entry which is preliminary data.</text>
</comment>
<dbReference type="OrthoDB" id="9795355at2"/>
<dbReference type="EMBL" id="ABCK01000006">
    <property type="protein sequence ID" value="EDM28238.1"/>
    <property type="molecule type" value="Genomic_DNA"/>
</dbReference>
<evidence type="ECO:0000313" key="2">
    <source>
        <dbReference type="Proteomes" id="UP000004947"/>
    </source>
</evidence>
<dbReference type="Pfam" id="PF01263">
    <property type="entry name" value="Aldose_epim"/>
    <property type="match status" value="1"/>
</dbReference>
<dbReference type="SUPFAM" id="SSF74650">
    <property type="entry name" value="Galactose mutarotase-like"/>
    <property type="match status" value="1"/>
</dbReference>
<dbReference type="Proteomes" id="UP000004947">
    <property type="component" value="Unassembled WGS sequence"/>
</dbReference>
<dbReference type="STRING" id="313628.LNTAR_12816"/>
<dbReference type="Gene3D" id="2.70.98.10">
    <property type="match status" value="1"/>
</dbReference>
<protein>
    <submittedName>
        <fullName evidence="1">Aldose 1-epimerase</fullName>
    </submittedName>
</protein>
<dbReference type="AlphaFoldDB" id="A6DK14"/>
<keyword evidence="2" id="KW-1185">Reference proteome</keyword>
<dbReference type="GO" id="GO:0016853">
    <property type="term" value="F:isomerase activity"/>
    <property type="evidence" value="ECO:0007669"/>
    <property type="project" value="InterPro"/>
</dbReference>
<dbReference type="eggNOG" id="COG2017">
    <property type="taxonomic scope" value="Bacteria"/>
</dbReference>
<dbReference type="PANTHER" id="PTHR11122:SF13">
    <property type="entry name" value="GLUCOSE-6-PHOSPHATE 1-EPIMERASE"/>
    <property type="match status" value="1"/>
</dbReference>
<proteinExistence type="predicted"/>
<accession>A6DK14</accession>
<dbReference type="InterPro" id="IPR008183">
    <property type="entry name" value="Aldose_1/G6P_1-epimerase"/>
</dbReference>
<sequence>MNEKTISKKFIIGDVQLGFVCDSFGAKILAFYKEGKNSLFYAEDDISHSGIPLCFPSFGPLENNHFLWQGKAYEMKQHGFARDNDFELLSQGESSLSLVLRSAQKTKERFPFDFEFKVTYSLVAGELIMDYDFKNLSAEALPLAPGIHPYFAVDDPNEILFSSNAQSVNNNLQNYALIDMAEAECFEPVGEQTYRIHGAPDLHVSGHTQSRNLLNLGSQKIEMTFDSLLFKRYTIWRKDADVNYICFEPANEKNALNANPQMIEPDKSWQTRVILK</sequence>
<name>A6DK14_9BACT</name>
<evidence type="ECO:0000313" key="1">
    <source>
        <dbReference type="EMBL" id="EDM28238.1"/>
    </source>
</evidence>
<dbReference type="RefSeq" id="WP_007278229.1">
    <property type="nucleotide sequence ID" value="NZ_ABCK01000006.1"/>
</dbReference>
<organism evidence="1 2">
    <name type="scientific">Lentisphaera araneosa HTCC2155</name>
    <dbReference type="NCBI Taxonomy" id="313628"/>
    <lineage>
        <taxon>Bacteria</taxon>
        <taxon>Pseudomonadati</taxon>
        <taxon>Lentisphaerota</taxon>
        <taxon>Lentisphaeria</taxon>
        <taxon>Lentisphaerales</taxon>
        <taxon>Lentisphaeraceae</taxon>
        <taxon>Lentisphaera</taxon>
    </lineage>
</organism>
<dbReference type="GO" id="GO:0005975">
    <property type="term" value="P:carbohydrate metabolic process"/>
    <property type="evidence" value="ECO:0007669"/>
    <property type="project" value="InterPro"/>
</dbReference>
<gene>
    <name evidence="1" type="ORF">LNTAR_12816</name>
</gene>
<dbReference type="GO" id="GO:0030246">
    <property type="term" value="F:carbohydrate binding"/>
    <property type="evidence" value="ECO:0007669"/>
    <property type="project" value="InterPro"/>
</dbReference>
<dbReference type="InterPro" id="IPR014718">
    <property type="entry name" value="GH-type_carb-bd"/>
</dbReference>